<dbReference type="AlphaFoldDB" id="A0A2I3STM1"/>
<evidence type="ECO:0000313" key="2">
    <source>
        <dbReference type="Ensembl" id="ENSPTRP00000079920.1"/>
    </source>
</evidence>
<protein>
    <submittedName>
        <fullName evidence="2">Uncharacterized protein</fullName>
    </submittedName>
</protein>
<reference evidence="2" key="2">
    <citation type="submission" date="2025-08" db="UniProtKB">
        <authorList>
            <consortium name="Ensembl"/>
        </authorList>
    </citation>
    <scope>IDENTIFICATION</scope>
</reference>
<accession>A0A2I3STM1</accession>
<reference evidence="2 3" key="1">
    <citation type="journal article" date="2005" name="Nature">
        <title>Initial sequence of the chimpanzee genome and comparison with the human genome.</title>
        <authorList>
            <consortium name="Chimpanzee sequencing and analysis consortium"/>
        </authorList>
    </citation>
    <scope>NUCLEOTIDE SEQUENCE [LARGE SCALE GENOMIC DNA]</scope>
</reference>
<dbReference type="Ensembl" id="ENSPTRT00000082250.1">
    <property type="protein sequence ID" value="ENSPTRP00000079920.1"/>
    <property type="gene ID" value="ENSPTRG00000046555.1"/>
</dbReference>
<dbReference type="InParanoid" id="A0A2I3STM1"/>
<reference evidence="2" key="3">
    <citation type="submission" date="2025-09" db="UniProtKB">
        <authorList>
            <consortium name="Ensembl"/>
        </authorList>
    </citation>
    <scope>IDENTIFICATION</scope>
</reference>
<feature type="compositionally biased region" description="Polar residues" evidence="1">
    <location>
        <begin position="66"/>
        <end position="77"/>
    </location>
</feature>
<evidence type="ECO:0000256" key="1">
    <source>
        <dbReference type="SAM" id="MobiDB-lite"/>
    </source>
</evidence>
<dbReference type="Bgee" id="ENSPTRG00000046555">
    <property type="expression patterns" value="Expressed in cerebellar cortex and 1 other cell type or tissue"/>
</dbReference>
<dbReference type="EMBL" id="AACZ04070020">
    <property type="status" value="NOT_ANNOTATED_CDS"/>
    <property type="molecule type" value="Genomic_DNA"/>
</dbReference>
<name>A0A2I3STM1_PANTR</name>
<proteinExistence type="predicted"/>
<feature type="compositionally biased region" description="Polar residues" evidence="1">
    <location>
        <begin position="32"/>
        <end position="47"/>
    </location>
</feature>
<sequence length="77" mass="8478">MKEELLPWTVPVQAGGRWPQDTRHPRHRDTRSPGSASEVQQPQSPCSEASDGRAGPACGTHHGRSNRQALGRQQRSL</sequence>
<dbReference type="GeneTree" id="ENSGT00910000147340"/>
<dbReference type="Proteomes" id="UP000002277">
    <property type="component" value="Chromosome 17"/>
</dbReference>
<organism evidence="2 3">
    <name type="scientific">Pan troglodytes</name>
    <name type="common">Chimpanzee</name>
    <dbReference type="NCBI Taxonomy" id="9598"/>
    <lineage>
        <taxon>Eukaryota</taxon>
        <taxon>Metazoa</taxon>
        <taxon>Chordata</taxon>
        <taxon>Craniata</taxon>
        <taxon>Vertebrata</taxon>
        <taxon>Euteleostomi</taxon>
        <taxon>Mammalia</taxon>
        <taxon>Eutheria</taxon>
        <taxon>Euarchontoglires</taxon>
        <taxon>Primates</taxon>
        <taxon>Haplorrhini</taxon>
        <taxon>Catarrhini</taxon>
        <taxon>Hominidae</taxon>
        <taxon>Pan</taxon>
    </lineage>
</organism>
<evidence type="ECO:0000313" key="3">
    <source>
        <dbReference type="Proteomes" id="UP000002277"/>
    </source>
</evidence>
<keyword evidence="3" id="KW-1185">Reference proteome</keyword>
<feature type="region of interest" description="Disordered" evidence="1">
    <location>
        <begin position="1"/>
        <end position="77"/>
    </location>
</feature>